<feature type="transmembrane region" description="Helical" evidence="8">
    <location>
        <begin position="1408"/>
        <end position="1426"/>
    </location>
</feature>
<sequence>MDAVRSQIVTVKSFTAKVERGSAVKFTWVIDDLEKFTHEGESYTVMFRKPSEHKLKVIASNPVSSQSEQILLCADDVTPMADPEFLLTTGCQLQWLTSPSSLLSRAENTQRCLVFGDEVTKGSNVTYRWLAIQSKNHLEITGEGDIFQISAETPGKISVQVTASNFLGEASKSFFLEGVERLKGALITSQSDVVALGETVNISVSVTAGSHLRYFWHVKPNHPPVETNVSFLLQTFSTVGHSSVNVSVLNVISQSNVTKDFTVQEKVQEVDFEIDGGTRPFYVPTKNAVTLHGLSQKGSNLHWSWKIGGATVAFFNQQTSIYSFLHAGIYQVSLNISNRVSWMAVSHNVTVQDPIKQLVLKVSKSSSCSGEEVTFVAAISSGSNASFAITFRKGDWVYSQNIPGGRFTTSSLPAGTLLVTVKAWNWVSSAEASSSILVIDGIQGLRIVNCCSGSLEAEKASFFKSEIQSRDPVNYTWRFHLVGFEPLWFTGQEVVFSPPGSGFLLISVLATDGVCSKSVNGTATVQWPVNNLSLVCHSDRIFAGHAARFSADAFNGTNVSFLWDFGDSTDPLATDSDKVSYTYHTPGKYNIVIIAFNNVSRITAHLYVEVEILQCSSPQVSLVHSCSTIIRSRSNYFEASVVSNCSAYNIRYQWEVLTLSATYPEIMLSDNKARLGGQEAASLLLLIPKHSLSVGQYCLLFTVSLQGTPLQVQQNTTITVVNAPLVAVIKGGSKRLWPHLSDLTLDGSESQDLDREQGEEDMLKYDWSFVALSVTPSQSSSVDSVNNVTVKRRTLTVKNLMREDAASQWLMNKSQTELRAVVQHGNPQEIIPYAIALTSRLNQAVPSELTCEDCQKKVLETAGKLIHVLEEQASPGVLSAVKTGVALSAVDLAGILMRSVMRLRGPQQAPVLLSAPHINTVGFRGDPAHLLCTNHLQSSTSVPCQFYIPPYFTAHLKSQKSEVVQVLLDTDSKLVSNPLATAADPPISTTLVAMELSTPQGKPIAVQHLDPEQAIRVTLPKKGPAGQDSGSTEWKEGKTGNETCLTVSLPTEGSLNFTIAAVGRHVENTGLYISFNFSLDAGLDPSWYVQHVVVWDAQTDHMFFFLLEDWLSVDNHKNSTVEKEVLASCPDELSQFRRVFASQLLFGVFEHHLWVSLWEHPAISCFTRSQRVTCSALVLHLYLALGALWYGAVGTELQGEPVSAHVPFDLETVAVGMVVAILVFPIQSFLCFLFRKTQSQLLESKMFDSSILEFWAASGLAPQTDGVCREEGIHTWPSYDSLLNIPAGEEFTDATRDPKNCKSLPFAGQIRQLRRKKPLTQLRLAPPLSTNIQIPLDQKVSPRRANLPKASDHKLATTLTSSGVPRGQPTWLLPSWALRVIYPVVGVSLAACLVVVVLYGSLWPRNVVLLWLISTISAFLTSALLLEPLKICMQAFICTTIWRPVDPEVEDHLALETTVVTTSGEHSRRVRPPYGYGLLRAKQEARKARTLRSHMKLQNQGESFIDFHRAACLAQGCSQSGAILLTVLILKDYELVEFFIKRVKLWLGLTKAKEVGRGVVRLSQESHFSTLSSSLSPSRSSSSSSPWRPSTALSVRSDDQSVSDSGLDTQLHLDRLLPCVNALLGRFDQVNQVTEDIYNLEMKLEEALARRRKKLSNKEISIRGKPKCSSKPIELGGEEPENKKIRSRKIGVIYPKSRVPLSSSFSFTPSSLHGPTPPMSLFPRNCSRYSESNSVPFQRQASSSIPASEAVQLAPGTFDLYPAGSLVVSRSPRRRAWHSGSSHSADAVQRSFLSQDGLRKESYALTSAKPLDEEVERGHMSDGVPVKRKAWT</sequence>
<evidence type="ECO:0000256" key="8">
    <source>
        <dbReference type="SAM" id="Phobius"/>
    </source>
</evidence>
<comment type="similarity">
    <text evidence="2">Belongs to the polycystin family.</text>
</comment>
<dbReference type="EMBL" id="CAAE01009926">
    <property type="protein sequence ID" value="CAF92443.1"/>
    <property type="molecule type" value="Genomic_DNA"/>
</dbReference>
<dbReference type="PANTHER" id="PTHR46730:SF2">
    <property type="entry name" value="POLYCYSTIN-1 ISOFORM X1"/>
    <property type="match status" value="1"/>
</dbReference>
<dbReference type="InterPro" id="IPR014010">
    <property type="entry name" value="REJ_dom"/>
</dbReference>
<organism evidence="11">
    <name type="scientific">Tetraodon nigroviridis</name>
    <name type="common">Spotted green pufferfish</name>
    <name type="synonym">Chelonodon nigroviridis</name>
    <dbReference type="NCBI Taxonomy" id="99883"/>
    <lineage>
        <taxon>Eukaryota</taxon>
        <taxon>Metazoa</taxon>
        <taxon>Chordata</taxon>
        <taxon>Craniata</taxon>
        <taxon>Vertebrata</taxon>
        <taxon>Euteleostomi</taxon>
        <taxon>Actinopterygii</taxon>
        <taxon>Neopterygii</taxon>
        <taxon>Teleostei</taxon>
        <taxon>Neoteleostei</taxon>
        <taxon>Acanthomorphata</taxon>
        <taxon>Eupercaria</taxon>
        <taxon>Tetraodontiformes</taxon>
        <taxon>Tetradontoidea</taxon>
        <taxon>Tetraodontidae</taxon>
        <taxon>Tetraodon</taxon>
    </lineage>
</organism>
<feature type="domain" description="PKD" evidence="9">
    <location>
        <begin position="295"/>
        <end position="358"/>
    </location>
</feature>
<dbReference type="PRINTS" id="PR00500">
    <property type="entry name" value="POLYCYSTIN1"/>
</dbReference>
<dbReference type="Pfam" id="PF02010">
    <property type="entry name" value="REJ"/>
    <property type="match status" value="1"/>
</dbReference>
<dbReference type="SUPFAM" id="SSF49299">
    <property type="entry name" value="PKD domain"/>
    <property type="match status" value="3"/>
</dbReference>
<dbReference type="KEGG" id="tng:GSTEN00007645G001"/>
<dbReference type="InterPro" id="IPR035986">
    <property type="entry name" value="PKD_dom_sf"/>
</dbReference>
<dbReference type="GO" id="GO:0006816">
    <property type="term" value="P:calcium ion transport"/>
    <property type="evidence" value="ECO:0007669"/>
    <property type="project" value="TreeGrafter"/>
</dbReference>
<evidence type="ECO:0000256" key="7">
    <source>
        <dbReference type="SAM" id="MobiDB-lite"/>
    </source>
</evidence>
<dbReference type="PROSITE" id="PS50093">
    <property type="entry name" value="PKD"/>
    <property type="match status" value="2"/>
</dbReference>
<evidence type="ECO:0000256" key="6">
    <source>
        <dbReference type="ARBA" id="ARBA00023136"/>
    </source>
</evidence>
<dbReference type="InterPro" id="IPR002859">
    <property type="entry name" value="PKD/REJ-like"/>
</dbReference>
<feature type="transmembrane region" description="Helical" evidence="8">
    <location>
        <begin position="1380"/>
        <end position="1402"/>
    </location>
</feature>
<dbReference type="PROSITE" id="PS51111">
    <property type="entry name" value="REJ"/>
    <property type="match status" value="1"/>
</dbReference>
<evidence type="ECO:0000256" key="2">
    <source>
        <dbReference type="ARBA" id="ARBA00007200"/>
    </source>
</evidence>
<dbReference type="InterPro" id="IPR022409">
    <property type="entry name" value="PKD/Chitinase_dom"/>
</dbReference>
<reference evidence="11" key="2">
    <citation type="submission" date="2004-02" db="EMBL/GenBank/DDBJ databases">
        <authorList>
            <consortium name="Genoscope"/>
            <consortium name="Whitehead Institute Centre for Genome Research"/>
        </authorList>
    </citation>
    <scope>NUCLEOTIDE SEQUENCE</scope>
</reference>
<proteinExistence type="inferred from homology"/>
<dbReference type="GO" id="GO:0005261">
    <property type="term" value="F:monoatomic cation channel activity"/>
    <property type="evidence" value="ECO:0007669"/>
    <property type="project" value="TreeGrafter"/>
</dbReference>
<evidence type="ECO:0000259" key="10">
    <source>
        <dbReference type="PROSITE" id="PS51111"/>
    </source>
</evidence>
<evidence type="ECO:0000256" key="1">
    <source>
        <dbReference type="ARBA" id="ARBA00004141"/>
    </source>
</evidence>
<evidence type="ECO:0000256" key="4">
    <source>
        <dbReference type="ARBA" id="ARBA00022737"/>
    </source>
</evidence>
<dbReference type="PANTHER" id="PTHR46730">
    <property type="entry name" value="POLYCYSTIN-1"/>
    <property type="match status" value="1"/>
</dbReference>
<feature type="region of interest" description="Disordered" evidence="7">
    <location>
        <begin position="1571"/>
        <end position="1604"/>
    </location>
</feature>
<dbReference type="GO" id="GO:0005886">
    <property type="term" value="C:plasma membrane"/>
    <property type="evidence" value="ECO:0007669"/>
    <property type="project" value="TreeGrafter"/>
</dbReference>
<feature type="domain" description="REJ" evidence="10">
    <location>
        <begin position="615"/>
        <end position="1369"/>
    </location>
</feature>
<gene>
    <name evidence="11" type="ORF">GSTENG00007645001</name>
</gene>
<keyword evidence="4" id="KW-0677">Repeat</keyword>
<dbReference type="InterPro" id="IPR000601">
    <property type="entry name" value="PKD_dom"/>
</dbReference>
<accession>Q4T3T9</accession>
<keyword evidence="6 8" id="KW-0472">Membrane</keyword>
<dbReference type="OrthoDB" id="6022660at2759"/>
<keyword evidence="3 8" id="KW-0812">Transmembrane</keyword>
<comment type="subcellular location">
    <subcellularLocation>
        <location evidence="1">Membrane</location>
        <topology evidence="1">Multi-pass membrane protein</topology>
    </subcellularLocation>
</comment>
<evidence type="ECO:0000259" key="9">
    <source>
        <dbReference type="PROSITE" id="PS50093"/>
    </source>
</evidence>
<feature type="compositionally biased region" description="Basic and acidic residues" evidence="7">
    <location>
        <begin position="1810"/>
        <end position="1820"/>
    </location>
</feature>
<reference evidence="11" key="1">
    <citation type="journal article" date="2004" name="Nature">
        <title>Genome duplication in the teleost fish Tetraodon nigroviridis reveals the early vertebrate proto-karyotype.</title>
        <authorList>
            <person name="Jaillon O."/>
            <person name="Aury J.-M."/>
            <person name="Brunet F."/>
            <person name="Petit J.-L."/>
            <person name="Stange-Thomann N."/>
            <person name="Mauceli E."/>
            <person name="Bouneau L."/>
            <person name="Fischer C."/>
            <person name="Ozouf-Costaz C."/>
            <person name="Bernot A."/>
            <person name="Nicaud S."/>
            <person name="Jaffe D."/>
            <person name="Fisher S."/>
            <person name="Lutfalla G."/>
            <person name="Dossat C."/>
            <person name="Segurens B."/>
            <person name="Dasilva C."/>
            <person name="Salanoubat M."/>
            <person name="Levy M."/>
            <person name="Boudet N."/>
            <person name="Castellano S."/>
            <person name="Anthouard V."/>
            <person name="Jubin C."/>
            <person name="Castelli V."/>
            <person name="Katinka M."/>
            <person name="Vacherie B."/>
            <person name="Biemont C."/>
            <person name="Skalli Z."/>
            <person name="Cattolico L."/>
            <person name="Poulain J."/>
            <person name="De Berardinis V."/>
            <person name="Cruaud C."/>
            <person name="Duprat S."/>
            <person name="Brottier P."/>
            <person name="Coutanceau J.-P."/>
            <person name="Gouzy J."/>
            <person name="Parra G."/>
            <person name="Lardier G."/>
            <person name="Chapple C."/>
            <person name="McKernan K.J."/>
            <person name="McEwan P."/>
            <person name="Bosak S."/>
            <person name="Kellis M."/>
            <person name="Volff J.-N."/>
            <person name="Guigo R."/>
            <person name="Zody M.C."/>
            <person name="Mesirov J."/>
            <person name="Lindblad-Toh K."/>
            <person name="Birren B."/>
            <person name="Nusbaum C."/>
            <person name="Kahn D."/>
            <person name="Robinson-Rechavi M."/>
            <person name="Laudet V."/>
            <person name="Schachter V."/>
            <person name="Quetier F."/>
            <person name="Saurin W."/>
            <person name="Scarpelli C."/>
            <person name="Wincker P."/>
            <person name="Lander E.S."/>
            <person name="Weissenbach J."/>
            <person name="Roest Crollius H."/>
        </authorList>
    </citation>
    <scope>NUCLEOTIDE SEQUENCE [LARGE SCALE GENOMIC DNA]</scope>
</reference>
<protein>
    <submittedName>
        <fullName evidence="11">(spotted green pufferfish) hypothetical protein</fullName>
    </submittedName>
</protein>
<keyword evidence="5 8" id="KW-1133">Transmembrane helix</keyword>
<name>Q4T3T9_TETNG</name>
<dbReference type="SMART" id="SM00089">
    <property type="entry name" value="PKD"/>
    <property type="match status" value="3"/>
</dbReference>
<feature type="region of interest" description="Disordered" evidence="7">
    <location>
        <begin position="1805"/>
        <end position="1832"/>
    </location>
</feature>
<dbReference type="Gene3D" id="2.60.60.20">
    <property type="entry name" value="PLAT/LH2 domain"/>
    <property type="match status" value="1"/>
</dbReference>
<evidence type="ECO:0000256" key="3">
    <source>
        <dbReference type="ARBA" id="ARBA00022692"/>
    </source>
</evidence>
<dbReference type="Pfam" id="PF00801">
    <property type="entry name" value="PKD"/>
    <property type="match status" value="3"/>
</dbReference>
<evidence type="ECO:0000256" key="5">
    <source>
        <dbReference type="ARBA" id="ARBA00022989"/>
    </source>
</evidence>
<dbReference type="Gene3D" id="2.60.40.10">
    <property type="entry name" value="Immunoglobulins"/>
    <property type="match status" value="1"/>
</dbReference>
<dbReference type="InterPro" id="IPR000434">
    <property type="entry name" value="PC1"/>
</dbReference>
<dbReference type="InterPro" id="IPR013783">
    <property type="entry name" value="Ig-like_fold"/>
</dbReference>
<evidence type="ECO:0000313" key="11">
    <source>
        <dbReference type="EMBL" id="CAF92443.1"/>
    </source>
</evidence>
<dbReference type="CDD" id="cd00146">
    <property type="entry name" value="PKD"/>
    <property type="match status" value="2"/>
</dbReference>
<feature type="domain" description="PKD" evidence="9">
    <location>
        <begin position="555"/>
        <end position="617"/>
    </location>
</feature>
<comment type="caution">
    <text evidence="11">The sequence shown here is derived from an EMBL/GenBank/DDBJ whole genome shotgun (WGS) entry which is preliminary data.</text>
</comment>